<evidence type="ECO:0000313" key="3">
    <source>
        <dbReference type="Proteomes" id="UP000440004"/>
    </source>
</evidence>
<dbReference type="RefSeq" id="WP_152801197.1">
    <property type="nucleotide sequence ID" value="NZ_WHNX01000003.1"/>
</dbReference>
<organism evidence="2 3">
    <name type="scientific">Alkalibaculum sporogenes</name>
    <dbReference type="NCBI Taxonomy" id="2655001"/>
    <lineage>
        <taxon>Bacteria</taxon>
        <taxon>Bacillati</taxon>
        <taxon>Bacillota</taxon>
        <taxon>Clostridia</taxon>
        <taxon>Eubacteriales</taxon>
        <taxon>Eubacteriaceae</taxon>
        <taxon>Alkalibaculum</taxon>
    </lineage>
</organism>
<gene>
    <name evidence="2" type="ORF">GC105_02035</name>
</gene>
<comment type="caution">
    <text evidence="2">The sequence shown here is derived from an EMBL/GenBank/DDBJ whole genome shotgun (WGS) entry which is preliminary data.</text>
</comment>
<keyword evidence="1" id="KW-0812">Transmembrane</keyword>
<evidence type="ECO:0000256" key="1">
    <source>
        <dbReference type="SAM" id="Phobius"/>
    </source>
</evidence>
<sequence>MDGFITLEALTEFPVLVLLVGIITQFTKRGLDWLFSKIFNIISMPTEIISLVISVILLISISYANGALINKSTNEIFAIIMMNIVNAFIVSLAANKGYERIKSDESVIAKIQKRK</sequence>
<proteinExistence type="predicted"/>
<dbReference type="EMBL" id="WHNX01000003">
    <property type="protein sequence ID" value="MPW24572.1"/>
    <property type="molecule type" value="Genomic_DNA"/>
</dbReference>
<evidence type="ECO:0000313" key="2">
    <source>
        <dbReference type="EMBL" id="MPW24572.1"/>
    </source>
</evidence>
<keyword evidence="1" id="KW-1133">Transmembrane helix</keyword>
<dbReference type="Proteomes" id="UP000440004">
    <property type="component" value="Unassembled WGS sequence"/>
</dbReference>
<feature type="transmembrane region" description="Helical" evidence="1">
    <location>
        <begin position="6"/>
        <end position="26"/>
    </location>
</feature>
<reference evidence="2 3" key="1">
    <citation type="submission" date="2019-10" db="EMBL/GenBank/DDBJ databases">
        <title>Alkalibaculum tamaniensis sp.nov., a new alkaliphilic acetogen, isolated on methoxylated aromatics from a mud volcano.</title>
        <authorList>
            <person name="Khomyakova M.A."/>
            <person name="Merkel A.Y."/>
            <person name="Bonch-Osmolovskaya E.A."/>
            <person name="Slobodkin A.I."/>
        </authorList>
    </citation>
    <scope>NUCLEOTIDE SEQUENCE [LARGE SCALE GENOMIC DNA]</scope>
    <source>
        <strain evidence="2 3">M08DMB</strain>
    </source>
</reference>
<keyword evidence="3" id="KW-1185">Reference proteome</keyword>
<keyword evidence="1" id="KW-0472">Membrane</keyword>
<accession>A0A6A7K562</accession>
<protein>
    <submittedName>
        <fullName evidence="2">Uncharacterized protein</fullName>
    </submittedName>
</protein>
<feature type="transmembrane region" description="Helical" evidence="1">
    <location>
        <begin position="76"/>
        <end position="94"/>
    </location>
</feature>
<feature type="transmembrane region" description="Helical" evidence="1">
    <location>
        <begin position="38"/>
        <end position="64"/>
    </location>
</feature>
<name>A0A6A7K562_9FIRM</name>
<dbReference type="AlphaFoldDB" id="A0A6A7K562"/>